<comment type="caution">
    <text evidence="1">The sequence shown here is derived from an EMBL/GenBank/DDBJ whole genome shotgun (WGS) entry which is preliminary data.</text>
</comment>
<dbReference type="EMBL" id="ANOH01000038">
    <property type="protein sequence ID" value="EMI58155.1"/>
    <property type="molecule type" value="Genomic_DNA"/>
</dbReference>
<dbReference type="Proteomes" id="UP000011885">
    <property type="component" value="Unassembled WGS sequence"/>
</dbReference>
<organism evidence="1 2">
    <name type="scientific">Rhodopirellula sallentina SM41</name>
    <dbReference type="NCBI Taxonomy" id="1263870"/>
    <lineage>
        <taxon>Bacteria</taxon>
        <taxon>Pseudomonadati</taxon>
        <taxon>Planctomycetota</taxon>
        <taxon>Planctomycetia</taxon>
        <taxon>Pirellulales</taxon>
        <taxon>Pirellulaceae</taxon>
        <taxon>Rhodopirellula</taxon>
    </lineage>
</organism>
<evidence type="ECO:0008006" key="3">
    <source>
        <dbReference type="Google" id="ProtNLM"/>
    </source>
</evidence>
<accession>M5U9R1</accession>
<evidence type="ECO:0000313" key="2">
    <source>
        <dbReference type="Proteomes" id="UP000011885"/>
    </source>
</evidence>
<keyword evidence="2" id="KW-1185">Reference proteome</keyword>
<evidence type="ECO:0000313" key="1">
    <source>
        <dbReference type="EMBL" id="EMI58155.1"/>
    </source>
</evidence>
<sequence>MKTKPPMAIRHCLVTNPSTAICLSHLLGRLCRLIGASQIQQDAKPPHPI</sequence>
<gene>
    <name evidence="1" type="ORF">RSSM_00392</name>
</gene>
<reference evidence="1 2" key="1">
    <citation type="journal article" date="2013" name="Mar. Genomics">
        <title>Expression of sulfatases in Rhodopirellula baltica and the diversity of sulfatases in the genus Rhodopirellula.</title>
        <authorList>
            <person name="Wegner C.E."/>
            <person name="Richter-Heitmann T."/>
            <person name="Klindworth A."/>
            <person name="Klockow C."/>
            <person name="Richter M."/>
            <person name="Achstetter T."/>
            <person name="Glockner F.O."/>
            <person name="Harder J."/>
        </authorList>
    </citation>
    <scope>NUCLEOTIDE SEQUENCE [LARGE SCALE GENOMIC DNA]</scope>
    <source>
        <strain evidence="1 2">SM41</strain>
    </source>
</reference>
<dbReference type="AlphaFoldDB" id="M5U9R1"/>
<dbReference type="PATRIC" id="fig|1263870.3.peg.428"/>
<proteinExistence type="predicted"/>
<protein>
    <recommendedName>
        <fullName evidence="3">Secreted protein</fullName>
    </recommendedName>
</protein>
<name>M5U9R1_9BACT</name>